<gene>
    <name evidence="11" type="ORF">RDB_LOCUS182663</name>
</gene>
<evidence type="ECO:0000256" key="3">
    <source>
        <dbReference type="ARBA" id="ARBA00010617"/>
    </source>
</evidence>
<sequence length="505" mass="57914">MNNTRLDLCVGLAALVLFPCWWLTRKPKVRHPPSPPSLPFVGNLFSIPNDNEHLAFLKLGEQLKSDIVYLEILGQKIIVLNSAEAASDLLDKRSVLYSDRPFLPMVTNSDLMNWSKNASIIPPNDIWRFYRRIMNNWLNARAVTQFSVLQERRTRSLLRELLRGMNHAQPFEFVKDAFFFAMGSSMLQLAYGYKPQNTEDQFFQEAQLAFHNIFLATTQTNFYVNAFPALSYFPDWFPGTGWKRTAREWGVQQEKAKTELYEWLKAQVPSLLGNLFKGHKLLADLSPTERDERLKEIGIIVFGGGTDTSSKFLISLVLAMVLNPHVQANAQHELDTVIGRAVLPNASDKERLPYIRNLVNEVFRLYPVFPLAVPHACFHNDTYRGYDIEIGTTVAMGRDPYHYKDPELFNPDRFLDPDVPKPPVFGWGRRKCPGVHFAENAALIATASLLAFFTFSKKRDSNFQEVTPRVELERNSIALELKPFEFEFKPRSKEHEQVLLAAIDE</sequence>
<dbReference type="InterPro" id="IPR017972">
    <property type="entry name" value="Cyt_P450_CS"/>
</dbReference>
<evidence type="ECO:0000256" key="1">
    <source>
        <dbReference type="ARBA" id="ARBA00001971"/>
    </source>
</evidence>
<comment type="pathway">
    <text evidence="2">Secondary metabolite biosynthesis.</text>
</comment>
<accession>A0A8H3C623</accession>
<evidence type="ECO:0000256" key="5">
    <source>
        <dbReference type="ARBA" id="ARBA00022723"/>
    </source>
</evidence>
<dbReference type="Gene3D" id="1.10.630.10">
    <property type="entry name" value="Cytochrome P450"/>
    <property type="match status" value="1"/>
</dbReference>
<dbReference type="SUPFAM" id="SSF48264">
    <property type="entry name" value="Cytochrome P450"/>
    <property type="match status" value="1"/>
</dbReference>
<dbReference type="GO" id="GO:0020037">
    <property type="term" value="F:heme binding"/>
    <property type="evidence" value="ECO:0007669"/>
    <property type="project" value="InterPro"/>
</dbReference>
<name>A0A8H3C623_9AGAM</name>
<comment type="cofactor">
    <cofactor evidence="1 9">
        <name>heme</name>
        <dbReference type="ChEBI" id="CHEBI:30413"/>
    </cofactor>
</comment>
<comment type="caution">
    <text evidence="11">The sequence shown here is derived from an EMBL/GenBank/DDBJ whole genome shotgun (WGS) entry which is preliminary data.</text>
</comment>
<dbReference type="PROSITE" id="PS00086">
    <property type="entry name" value="CYTOCHROME_P450"/>
    <property type="match status" value="1"/>
</dbReference>
<protein>
    <recommendedName>
        <fullName evidence="13">O-methylsterigmatocystin oxidoreductase</fullName>
    </recommendedName>
</protein>
<evidence type="ECO:0008006" key="13">
    <source>
        <dbReference type="Google" id="ProtNLM"/>
    </source>
</evidence>
<proteinExistence type="inferred from homology"/>
<dbReference type="InterPro" id="IPR001128">
    <property type="entry name" value="Cyt_P450"/>
</dbReference>
<dbReference type="Proteomes" id="UP000663846">
    <property type="component" value="Unassembled WGS sequence"/>
</dbReference>
<reference evidence="11" key="1">
    <citation type="submission" date="2021-01" db="EMBL/GenBank/DDBJ databases">
        <authorList>
            <person name="Kaushik A."/>
        </authorList>
    </citation>
    <scope>NUCLEOTIDE SEQUENCE</scope>
    <source>
        <strain evidence="11">AG1-1C</strain>
    </source>
</reference>
<keyword evidence="4 9" id="KW-0349">Heme</keyword>
<organism evidence="11 12">
    <name type="scientific">Rhizoctonia solani</name>
    <dbReference type="NCBI Taxonomy" id="456999"/>
    <lineage>
        <taxon>Eukaryota</taxon>
        <taxon>Fungi</taxon>
        <taxon>Dikarya</taxon>
        <taxon>Basidiomycota</taxon>
        <taxon>Agaricomycotina</taxon>
        <taxon>Agaricomycetes</taxon>
        <taxon>Cantharellales</taxon>
        <taxon>Ceratobasidiaceae</taxon>
        <taxon>Rhizoctonia</taxon>
    </lineage>
</organism>
<dbReference type="InterPro" id="IPR002401">
    <property type="entry name" value="Cyt_P450_E_grp-I"/>
</dbReference>
<evidence type="ECO:0000313" key="11">
    <source>
        <dbReference type="EMBL" id="CAE6474941.1"/>
    </source>
</evidence>
<evidence type="ECO:0000256" key="10">
    <source>
        <dbReference type="RuleBase" id="RU000461"/>
    </source>
</evidence>
<evidence type="ECO:0000256" key="7">
    <source>
        <dbReference type="ARBA" id="ARBA00023004"/>
    </source>
</evidence>
<dbReference type="GO" id="GO:0016705">
    <property type="term" value="F:oxidoreductase activity, acting on paired donors, with incorporation or reduction of molecular oxygen"/>
    <property type="evidence" value="ECO:0007669"/>
    <property type="project" value="InterPro"/>
</dbReference>
<dbReference type="PANTHER" id="PTHR46300:SF7">
    <property type="entry name" value="P450, PUTATIVE (EUROFUNG)-RELATED"/>
    <property type="match status" value="1"/>
</dbReference>
<comment type="similarity">
    <text evidence="3 10">Belongs to the cytochrome P450 family.</text>
</comment>
<keyword evidence="6 10" id="KW-0560">Oxidoreductase</keyword>
<feature type="binding site" description="axial binding residue" evidence="9">
    <location>
        <position position="432"/>
    </location>
    <ligand>
        <name>heme</name>
        <dbReference type="ChEBI" id="CHEBI:30413"/>
    </ligand>
    <ligandPart>
        <name>Fe</name>
        <dbReference type="ChEBI" id="CHEBI:18248"/>
    </ligandPart>
</feature>
<evidence type="ECO:0000256" key="8">
    <source>
        <dbReference type="ARBA" id="ARBA00023033"/>
    </source>
</evidence>
<dbReference type="AlphaFoldDB" id="A0A8H3C623"/>
<keyword evidence="5 9" id="KW-0479">Metal-binding</keyword>
<dbReference type="CDD" id="cd11065">
    <property type="entry name" value="CYP64-like"/>
    <property type="match status" value="1"/>
</dbReference>
<dbReference type="EMBL" id="CAJMWS010001200">
    <property type="protein sequence ID" value="CAE6474941.1"/>
    <property type="molecule type" value="Genomic_DNA"/>
</dbReference>
<dbReference type="GO" id="GO:0004497">
    <property type="term" value="F:monooxygenase activity"/>
    <property type="evidence" value="ECO:0007669"/>
    <property type="project" value="UniProtKB-KW"/>
</dbReference>
<dbReference type="PRINTS" id="PR00463">
    <property type="entry name" value="EP450I"/>
</dbReference>
<dbReference type="PANTHER" id="PTHR46300">
    <property type="entry name" value="P450, PUTATIVE (EUROFUNG)-RELATED-RELATED"/>
    <property type="match status" value="1"/>
</dbReference>
<dbReference type="Pfam" id="PF00067">
    <property type="entry name" value="p450"/>
    <property type="match status" value="1"/>
</dbReference>
<evidence type="ECO:0000313" key="12">
    <source>
        <dbReference type="Proteomes" id="UP000663846"/>
    </source>
</evidence>
<evidence type="ECO:0000256" key="9">
    <source>
        <dbReference type="PIRSR" id="PIRSR602401-1"/>
    </source>
</evidence>
<keyword evidence="7 9" id="KW-0408">Iron</keyword>
<evidence type="ECO:0000256" key="4">
    <source>
        <dbReference type="ARBA" id="ARBA00022617"/>
    </source>
</evidence>
<dbReference type="InterPro" id="IPR036396">
    <property type="entry name" value="Cyt_P450_sf"/>
</dbReference>
<dbReference type="InterPro" id="IPR050364">
    <property type="entry name" value="Cytochrome_P450_fung"/>
</dbReference>
<keyword evidence="8 10" id="KW-0503">Monooxygenase</keyword>
<dbReference type="GO" id="GO:0005506">
    <property type="term" value="F:iron ion binding"/>
    <property type="evidence" value="ECO:0007669"/>
    <property type="project" value="InterPro"/>
</dbReference>
<evidence type="ECO:0000256" key="2">
    <source>
        <dbReference type="ARBA" id="ARBA00005179"/>
    </source>
</evidence>
<evidence type="ECO:0000256" key="6">
    <source>
        <dbReference type="ARBA" id="ARBA00023002"/>
    </source>
</evidence>